<dbReference type="Ensembl" id="ENST00000615676.1">
    <property type="protein sequence ID" value="ENSP00000483267.1"/>
    <property type="gene ID" value="ENSG00000185728.18"/>
</dbReference>
<reference evidence="2 3" key="1">
    <citation type="journal article" date="2001" name="Nature">
        <title>Initial sequencing and analysis of the human genome.</title>
        <authorList>
            <consortium name="International Human Genome Sequencing Consortium"/>
            <person name="Lander E.S."/>
            <person name="Linton L.M."/>
            <person name="Birren B."/>
            <person name="Nusbaum C."/>
            <person name="Zody M.C."/>
            <person name="Baldwin J."/>
            <person name="Devon K."/>
            <person name="Dewar K."/>
            <person name="Doyle M."/>
            <person name="FitzHugh W."/>
            <person name="Funke R."/>
            <person name="Gage D."/>
            <person name="Harris K."/>
            <person name="Heaford A."/>
            <person name="Howland J."/>
            <person name="Kann L."/>
            <person name="Lehoczky J."/>
            <person name="LeVine R."/>
            <person name="McEwan P."/>
            <person name="McKernan K."/>
            <person name="Meldrim J."/>
            <person name="Mesirov J.P."/>
            <person name="Miranda C."/>
            <person name="Morris W."/>
            <person name="Naylor J."/>
            <person name="Raymond C."/>
            <person name="Rosetti M."/>
            <person name="Santos R."/>
            <person name="Sheridan A."/>
            <person name="Sougnez C."/>
            <person name="Stange-Thomann N."/>
            <person name="Stojanovic N."/>
            <person name="Subramanian A."/>
            <person name="Wyman D."/>
            <person name="Rogers J."/>
            <person name="Sulston J."/>
            <person name="Ainscough R."/>
            <person name="Beck S."/>
            <person name="Bentley D."/>
            <person name="Burton J."/>
            <person name="Clee C."/>
            <person name="Carter N."/>
            <person name="Coulson A."/>
            <person name="Deadman R."/>
            <person name="Deloukas P."/>
            <person name="Dunham A."/>
            <person name="Dunham I."/>
            <person name="Durbin R."/>
            <person name="French L."/>
            <person name="Grafham D."/>
            <person name="Gregory S."/>
            <person name="Hubbard T."/>
            <person name="Humphray S."/>
            <person name="Hunt A."/>
            <person name="Jones M."/>
            <person name="Lloyd C."/>
            <person name="McMurray A."/>
            <person name="Matthews L."/>
            <person name="Mercer S."/>
            <person name="Milne S."/>
            <person name="Mullikin J.C."/>
            <person name="Mungall A."/>
            <person name="Plumb R."/>
            <person name="Ross M."/>
            <person name="Shownkeen R."/>
            <person name="Sims S."/>
            <person name="Waterston R.H."/>
            <person name="Wilson R.K."/>
            <person name="Hillier L.W."/>
            <person name="McPherson J.D."/>
            <person name="Marra M.A."/>
            <person name="Mardis E.R."/>
            <person name="Fulton L.A."/>
            <person name="Chinwalla A.T."/>
            <person name="Pepin K.H."/>
            <person name="Gish W.R."/>
            <person name="Chissoe S.L."/>
            <person name="Wendl M.C."/>
            <person name="Delehaunty K.D."/>
            <person name="Miner T.L."/>
            <person name="Delehaunty A."/>
            <person name="Kramer J.B."/>
            <person name="Cook L.L."/>
            <person name="Fulton R.S."/>
            <person name="Johnson D.L."/>
            <person name="Minx P.J."/>
            <person name="Clifton S.W."/>
            <person name="Hawkins T."/>
            <person name="Branscomb E."/>
            <person name="Predki P."/>
            <person name="Richardson P."/>
            <person name="Wenning S."/>
            <person name="Slezak T."/>
            <person name="Doggett N."/>
            <person name="Cheng J.F."/>
            <person name="Olsen A."/>
            <person name="Lucas S."/>
            <person name="Elkin C."/>
            <person name="Uberbacher E."/>
            <person name="Frazier M."/>
            <person name="Gibbs R.A."/>
            <person name="Muzny D.M."/>
            <person name="Scherer S.E."/>
            <person name="Bouck J.B."/>
            <person name="Sodergren E.J."/>
            <person name="Worley K.C."/>
            <person name="Rives C.M."/>
            <person name="Gorrell J.H."/>
            <person name="Metzker M.L."/>
            <person name="Naylor S.L."/>
            <person name="Kucherlapati R.S."/>
            <person name="Nelson D.L."/>
            <person name="Weinstock G.M."/>
            <person name="Sakaki Y."/>
            <person name="Fujiyama A."/>
            <person name="Hattori M."/>
            <person name="Yada T."/>
            <person name="Toyoda A."/>
            <person name="Itoh T."/>
            <person name="Kawagoe C."/>
            <person name="Watanabe H."/>
            <person name="Totoki Y."/>
            <person name="Taylor T."/>
            <person name="Weissenbach J."/>
            <person name="Heilig R."/>
            <person name="Saurin W."/>
            <person name="Artiguenave F."/>
            <person name="Brottier P."/>
            <person name="Bruls T."/>
            <person name="Pelletier E."/>
            <person name="Robert C."/>
            <person name="Wincker P."/>
            <person name="Smith D.R."/>
            <person name="Doucette-Stamm L."/>
            <person name="Rubenfield M."/>
            <person name="Weinstock K."/>
            <person name="Lee H.M."/>
            <person name="Dubois J."/>
            <person name="Rosenthal A."/>
            <person name="Platzer M."/>
            <person name="Nyakatura G."/>
            <person name="Taudien S."/>
            <person name="Rump A."/>
            <person name="Yang H."/>
            <person name="Yu J."/>
            <person name="Wang J."/>
            <person name="Huang G."/>
            <person name="Gu J."/>
            <person name="Hood L."/>
            <person name="Rowen L."/>
            <person name="Madan A."/>
            <person name="Qin S."/>
            <person name="Davis R.W."/>
            <person name="Federspiel N.A."/>
            <person name="Abola A.P."/>
            <person name="Proctor M.J."/>
            <person name="Myers R.M."/>
            <person name="Schmutz J."/>
            <person name="Dickson M."/>
            <person name="Grimwood J."/>
            <person name="Cox D.R."/>
            <person name="Olson M.V."/>
            <person name="Kaul R."/>
            <person name="Raymond C."/>
            <person name="Shimizu N."/>
            <person name="Kawasaki K."/>
            <person name="Minoshima S."/>
            <person name="Evans G.A."/>
            <person name="Athanasiou M."/>
            <person name="Schultz R."/>
            <person name="Roe B.A."/>
            <person name="Chen F."/>
            <person name="Pan H."/>
            <person name="Ramser J."/>
            <person name="Lehrach H."/>
            <person name="Reinhardt R."/>
            <person name="McCombie W.R."/>
            <person name="de la Bastide M."/>
            <person name="Dedhia N."/>
            <person name="Blocker H."/>
            <person name="Hornischer K."/>
            <person name="Nordsiek G."/>
            <person name="Agarwala R."/>
            <person name="Aravind L."/>
            <person name="Bailey J.A."/>
            <person name="Bateman A."/>
            <person name="Batzoglou S."/>
            <person name="Birney E."/>
            <person name="Bork P."/>
            <person name="Brown D.G."/>
            <person name="Burge C.B."/>
            <person name="Cerutti L."/>
            <person name="Chen H.C."/>
            <person name="Church D."/>
            <person name="Clamp M."/>
            <person name="Copley R.R."/>
            <person name="Doerks T."/>
            <person name="Eddy S.R."/>
            <person name="Eichler E.E."/>
            <person name="Furey T.S."/>
            <person name="Galagan J."/>
            <person name="Gilbert J.G."/>
            <person name="Harmon C."/>
            <person name="Hayashizaki Y."/>
            <person name="Haussler D."/>
            <person name="Hermjakob H."/>
            <person name="Hokamp K."/>
            <person name="Jang W."/>
            <person name="Johnson L.S."/>
            <person name="Jones T.A."/>
            <person name="Kasif S."/>
            <person name="Kaspryzk A."/>
            <person name="Kennedy S."/>
            <person name="Kent W.J."/>
            <person name="Kitts P."/>
            <person name="Koonin E.V."/>
            <person name="Korf I."/>
            <person name="Kulp D."/>
            <person name="Lancet D."/>
            <person name="Lowe T.M."/>
            <person name="McLysaght A."/>
            <person name="Mikkelsen T."/>
            <person name="Moran J.V."/>
            <person name="Mulder N."/>
            <person name="Pollara V.J."/>
            <person name="Ponting C.P."/>
            <person name="Schuler G."/>
            <person name="Schultz J."/>
            <person name="Slater G."/>
            <person name="Smit A.F."/>
            <person name="Stupka E."/>
            <person name="Szustakowski J."/>
            <person name="Thierry-Mieg D."/>
            <person name="Thierry-Mieg J."/>
            <person name="Wagner L."/>
            <person name="Wallis J."/>
            <person name="Wheeler R."/>
            <person name="Williams A."/>
            <person name="Wolf Y.I."/>
            <person name="Wolfe K.H."/>
            <person name="Yang S.P."/>
            <person name="Yeh R.F."/>
            <person name="Collins F."/>
            <person name="Guyer M.S."/>
            <person name="Peterson J."/>
            <person name="Felsenfeld A."/>
            <person name="Wetterstrand K.A."/>
            <person name="Patrinos A."/>
            <person name="Morgan M.J."/>
            <person name="de Jong P."/>
            <person name="Catanese J.J."/>
            <person name="Osoegawa K."/>
            <person name="Shizuya H."/>
            <person name="Choi S."/>
            <person name="Chen Y.J."/>
        </authorList>
    </citation>
    <scope>NUCLEOTIDE SEQUENCE [LARGE SCALE GENOMIC DNA]</scope>
</reference>
<dbReference type="EMBL" id="KF459652">
    <property type="status" value="NOT_ANNOTATED_CDS"/>
    <property type="molecule type" value="Genomic_DNA"/>
</dbReference>
<reference evidence="2 3" key="2">
    <citation type="journal article" date="2004" name="Nature">
        <title>Finishing the euchromatic sequence of the human genome.</title>
        <authorList>
            <consortium name="International Human Genome Sequencing Consortium"/>
        </authorList>
    </citation>
    <scope>NUCLEOTIDE SEQUENCE [LARGE SCALE GENOMIC DNA]</scope>
</reference>
<evidence type="ECO:0000256" key="1">
    <source>
        <dbReference type="SAM" id="MobiDB-lite"/>
    </source>
</evidence>
<dbReference type="EMBL" id="AC011978">
    <property type="status" value="NOT_ANNOTATED_CDS"/>
    <property type="molecule type" value="Genomic_DNA"/>
</dbReference>
<reference evidence="7" key="5">
    <citation type="journal article" date="2012" name="Proc. Natl. Acad. Sci. U.S.A.">
        <title>N-terminal acetylome analyses and functional insights of the N-terminal acetyltransferase NatB.</title>
        <authorList>
            <person name="Van Damme P."/>
            <person name="Lasa M."/>
            <person name="Polevoda B."/>
            <person name="Gazquez C."/>
            <person name="Elosegui-Artola A."/>
            <person name="Kim D.S."/>
            <person name="De Juan-Pardo E."/>
            <person name="Demeyer K."/>
            <person name="Hole K."/>
            <person name="Larrea E."/>
            <person name="Timmerman E."/>
            <person name="Prieto J."/>
            <person name="Arnesen T."/>
            <person name="Sherman F."/>
            <person name="Gevaert K."/>
            <person name="Aldabe R."/>
        </authorList>
    </citation>
    <scope>IDENTIFICATION BY MASS SPECTROMETRY [LARGE SCALE ANALYSIS]</scope>
</reference>
<dbReference type="GeneTree" id="ENSGT00940000158777"/>
<feature type="region of interest" description="Disordered" evidence="1">
    <location>
        <begin position="1"/>
        <end position="41"/>
    </location>
</feature>
<reference evidence="2 3" key="3">
    <citation type="journal article" date="2006" name="Nature">
        <title>DNA sequence and analysis of human chromosome 8.</title>
        <authorList>
            <person name="Nusbaum C."/>
            <person name="Mikkelsen T.S."/>
            <person name="Zody M.C."/>
            <person name="Asakawa S."/>
            <person name="Taudien S."/>
            <person name="Garber M."/>
            <person name="Kodira C.D."/>
            <person name="Schueler M.G."/>
            <person name="Shimizu A."/>
            <person name="Whittaker C.A."/>
            <person name="Chang J.L."/>
            <person name="Cuomo C.A."/>
            <person name="Dewar K."/>
            <person name="FitzGerald M.G."/>
            <person name="Yang X."/>
            <person name="Allen N.R."/>
            <person name="Anderson S."/>
            <person name="Asakawa T."/>
            <person name="Blechschmidt K."/>
            <person name="Bloom T."/>
            <person name="Borowsky M.L."/>
            <person name="Butler J."/>
            <person name="Cook A."/>
            <person name="Corum B."/>
            <person name="DeArellano K."/>
            <person name="DeCaprio D."/>
            <person name="Dooley K.T."/>
            <person name="Dorris L.III."/>
            <person name="Engels R."/>
            <person name="Glockner G."/>
            <person name="Hafez N."/>
            <person name="Hagopian D.S."/>
            <person name="Hall J.L."/>
            <person name="Ishikawa S.K."/>
            <person name="Jaffe D.B."/>
            <person name="Kamat A."/>
            <person name="Kudoh J."/>
            <person name="Lehmann R."/>
            <person name="Lokitsang T."/>
            <person name="Macdonald P."/>
            <person name="Major J.E."/>
            <person name="Matthews C.D."/>
            <person name="Mauceli E."/>
            <person name="Menzel U."/>
            <person name="Mihalev A.H."/>
            <person name="Minoshima S."/>
            <person name="Murayama Y."/>
            <person name="Naylor J.W."/>
            <person name="Nicol R."/>
            <person name="Nguyen C."/>
            <person name="O'Leary S.B."/>
            <person name="O'Neill K."/>
            <person name="Parker S.C."/>
            <person name="Polley A."/>
            <person name="Raymond C.K."/>
            <person name="Reichwald K."/>
            <person name="Rodriguez J."/>
            <person name="Sasaki T."/>
            <person name="Schilhabel M."/>
            <person name="Siddiqui R."/>
            <person name="Smith C.L."/>
            <person name="Sneddon T.P."/>
            <person name="Talamas J.A."/>
            <person name="Tenzin P."/>
            <person name="Topham K."/>
            <person name="Venkataraman V."/>
            <person name="Wen G."/>
            <person name="Yamazaki S."/>
            <person name="Young S.K."/>
            <person name="Zeng Q."/>
            <person name="Zimmer A.R."/>
            <person name="Rosenthal A."/>
            <person name="Birren B.W."/>
            <person name="Platzer M."/>
            <person name="Shimizu N."/>
            <person name="Lander E.S."/>
        </authorList>
    </citation>
    <scope>NUCLEOTIDE SEQUENCE [LARGE SCALE GENOMIC DNA]</scope>
</reference>
<accession>A0A087X0C3</accession>
<gene>
    <name evidence="2" type="primary">YTHDF3</name>
</gene>
<feature type="compositionally biased region" description="Basic and acidic residues" evidence="1">
    <location>
        <begin position="31"/>
        <end position="41"/>
    </location>
</feature>
<protein>
    <submittedName>
        <fullName evidence="2">YTH N6-methyladenosine RNA binding protein F3</fullName>
    </submittedName>
</protein>
<dbReference type="Bgee" id="ENSG00000185728">
    <property type="expression patterns" value="Expressed in endothelial cell and 214 other cell types or tissues"/>
</dbReference>
<keyword evidence="3" id="KW-1185">Reference proteome</keyword>
<dbReference type="Ensembl" id="ENST00000615676.1">
    <property type="protein sequence ID" value="ENSP00000483267.1"/>
    <property type="gene ID" value="ENSG00000185728.17"/>
</dbReference>
<name>A0A087X0C3_HUMAN</name>
<reference evidence="2" key="6">
    <citation type="submission" date="2025-08" db="UniProtKB">
        <authorList>
            <consortium name="Ensembl"/>
        </authorList>
    </citation>
    <scope>IDENTIFICATION</scope>
</reference>
<organism evidence="2 3">
    <name type="scientific">Homo sapiens</name>
    <name type="common">Human</name>
    <dbReference type="NCBI Taxonomy" id="9606"/>
    <lineage>
        <taxon>Eukaryota</taxon>
        <taxon>Metazoa</taxon>
        <taxon>Chordata</taxon>
        <taxon>Craniata</taxon>
        <taxon>Vertebrata</taxon>
        <taxon>Euteleostomi</taxon>
        <taxon>Mammalia</taxon>
        <taxon>Eutheria</taxon>
        <taxon>Euarchontoglires</taxon>
        <taxon>Primates</taxon>
        <taxon>Haplorrhini</taxon>
        <taxon>Catarrhini</taxon>
        <taxon>Hominidae</taxon>
        <taxon>Homo</taxon>
    </lineage>
</organism>
<dbReference type="OpenTargets" id="ENSG00000185728"/>
<dbReference type="VEuPathDB" id="HostDB:ENSG00000185728"/>
<evidence type="ECO:0007829" key="4">
    <source>
        <dbReference type="PeptideAtlas" id="A0A087X0C3"/>
    </source>
</evidence>
<proteinExistence type="evidence at protein level"/>
<evidence type="ECO:0000313" key="3">
    <source>
        <dbReference type="Proteomes" id="UP000005640"/>
    </source>
</evidence>
<dbReference type="AlphaFoldDB" id="A0A087X0C3"/>
<dbReference type="HGNC" id="HGNC:26465">
    <property type="gene designation" value="YTHDF3"/>
</dbReference>
<dbReference type="MassIVE" id="A0A087X0C3"/>
<evidence type="ECO:0000313" key="2">
    <source>
        <dbReference type="Ensembl" id="ENSP00000483267.1"/>
    </source>
</evidence>
<sequence length="41" mass="4477">MSATSVDQRPKGQGNKGAVKPVSEENSFSTKRFDSSKRCCK</sequence>
<evidence type="ECO:0007829" key="6">
    <source>
        <dbReference type="PubMed" id="19413330"/>
    </source>
</evidence>
<evidence type="ECO:0007829" key="5">
    <source>
        <dbReference type="ProteomicsDB" id="A0A087X0C3"/>
    </source>
</evidence>
<reference evidence="6" key="4">
    <citation type="journal article" date="2009" name="Anal. Chem.">
        <title>Lys-N and trypsin cover complementary parts of the phosphoproteome in a refined SCX-based approach.</title>
        <authorList>
            <person name="Gauci S."/>
            <person name="Helbig A.O."/>
            <person name="Slijper M."/>
            <person name="Krijgsveld J."/>
            <person name="Heck A.J."/>
            <person name="Mohammed S."/>
        </authorList>
    </citation>
    <scope>IDENTIFICATION BY MASS SPECTROMETRY [LARGE SCALE ANALYSIS]</scope>
</reference>
<evidence type="ECO:0007829" key="7">
    <source>
        <dbReference type="PubMed" id="22814378"/>
    </source>
</evidence>
<dbReference type="ExpressionAtlas" id="A0A087X0C3">
    <property type="expression patterns" value="baseline and differential"/>
</dbReference>
<keyword evidence="4 5" id="KW-1267">Proteomics identification</keyword>
<reference evidence="2" key="7">
    <citation type="submission" date="2025-09" db="UniProtKB">
        <authorList>
            <consortium name="Ensembl"/>
        </authorList>
    </citation>
    <scope>IDENTIFICATION</scope>
</reference>
<dbReference type="UCSC" id="uc064ngi.1">
    <property type="organism name" value="human"/>
</dbReference>
<dbReference type="HOGENOM" id="CLU_3279291_0_0_1"/>
<dbReference type="ChiTaRS" id="YTHDF3">
    <property type="organism name" value="human"/>
</dbReference>
<dbReference type="Proteomes" id="UP000005640">
    <property type="component" value="Chromosome 8"/>
</dbReference>
<dbReference type="OrthoDB" id="306690at2759"/>